<comment type="caution">
    <text evidence="2">The sequence shown here is derived from an EMBL/GenBank/DDBJ whole genome shotgun (WGS) entry which is preliminary data.</text>
</comment>
<evidence type="ECO:0000313" key="3">
    <source>
        <dbReference type="Proteomes" id="UP001396334"/>
    </source>
</evidence>
<name>A0ABR2S1C8_9ROSI</name>
<dbReference type="Proteomes" id="UP001396334">
    <property type="component" value="Unassembled WGS sequence"/>
</dbReference>
<feature type="region of interest" description="Disordered" evidence="1">
    <location>
        <begin position="1"/>
        <end position="99"/>
    </location>
</feature>
<dbReference type="EMBL" id="JBBPBN010000018">
    <property type="protein sequence ID" value="KAK9018833.1"/>
    <property type="molecule type" value="Genomic_DNA"/>
</dbReference>
<feature type="compositionally biased region" description="Low complexity" evidence="1">
    <location>
        <begin position="63"/>
        <end position="99"/>
    </location>
</feature>
<sequence length="99" mass="10720">MTTNPPRPNTSRPNPHPIRSTPVTGLAQRTQHHRSNPGSPRFNPLTGLVHPNLPPPTQTYPKETLGTETTTTAGAQPVPDDRPTTTTPLTPTRPTYTSP</sequence>
<evidence type="ECO:0000256" key="1">
    <source>
        <dbReference type="SAM" id="MobiDB-lite"/>
    </source>
</evidence>
<gene>
    <name evidence="2" type="ORF">V6N11_033879</name>
</gene>
<reference evidence="2 3" key="1">
    <citation type="journal article" date="2024" name="G3 (Bethesda)">
        <title>Genome assembly of Hibiscus sabdariffa L. provides insights into metabolisms of medicinal natural products.</title>
        <authorList>
            <person name="Kim T."/>
        </authorList>
    </citation>
    <scope>NUCLEOTIDE SEQUENCE [LARGE SCALE GENOMIC DNA]</scope>
    <source>
        <strain evidence="2">TK-2024</strain>
        <tissue evidence="2">Old leaves</tissue>
    </source>
</reference>
<protein>
    <submittedName>
        <fullName evidence="2">Uncharacterized protein</fullName>
    </submittedName>
</protein>
<proteinExistence type="predicted"/>
<evidence type="ECO:0000313" key="2">
    <source>
        <dbReference type="EMBL" id="KAK9018833.1"/>
    </source>
</evidence>
<keyword evidence="3" id="KW-1185">Reference proteome</keyword>
<accession>A0ABR2S1C8</accession>
<organism evidence="2 3">
    <name type="scientific">Hibiscus sabdariffa</name>
    <name type="common">roselle</name>
    <dbReference type="NCBI Taxonomy" id="183260"/>
    <lineage>
        <taxon>Eukaryota</taxon>
        <taxon>Viridiplantae</taxon>
        <taxon>Streptophyta</taxon>
        <taxon>Embryophyta</taxon>
        <taxon>Tracheophyta</taxon>
        <taxon>Spermatophyta</taxon>
        <taxon>Magnoliopsida</taxon>
        <taxon>eudicotyledons</taxon>
        <taxon>Gunneridae</taxon>
        <taxon>Pentapetalae</taxon>
        <taxon>rosids</taxon>
        <taxon>malvids</taxon>
        <taxon>Malvales</taxon>
        <taxon>Malvaceae</taxon>
        <taxon>Malvoideae</taxon>
        <taxon>Hibiscus</taxon>
    </lineage>
</organism>